<dbReference type="Gene3D" id="2.170.150.70">
    <property type="match status" value="1"/>
</dbReference>
<evidence type="ECO:0000256" key="1">
    <source>
        <dbReference type="ARBA" id="ARBA00005495"/>
    </source>
</evidence>
<proteinExistence type="inferred from homology"/>
<keyword evidence="2" id="KW-0479">Metal-binding</keyword>
<organism evidence="5 6">
    <name type="scientific">Rhizophlyctis rosea</name>
    <dbReference type="NCBI Taxonomy" id="64517"/>
    <lineage>
        <taxon>Eukaryota</taxon>
        <taxon>Fungi</taxon>
        <taxon>Fungi incertae sedis</taxon>
        <taxon>Chytridiomycota</taxon>
        <taxon>Chytridiomycota incertae sedis</taxon>
        <taxon>Chytridiomycetes</taxon>
        <taxon>Rhizophlyctidales</taxon>
        <taxon>Rhizophlyctidaceae</taxon>
        <taxon>Rhizophlyctis</taxon>
    </lineage>
</organism>
<evidence type="ECO:0000313" key="6">
    <source>
        <dbReference type="Proteomes" id="UP001212841"/>
    </source>
</evidence>
<comment type="caution">
    <text evidence="5">The sequence shown here is derived from an EMBL/GenBank/DDBJ whole genome shotgun (WGS) entry which is preliminary data.</text>
</comment>
<dbReference type="AlphaFoldDB" id="A0AAD5SHB5"/>
<evidence type="ECO:0000313" key="5">
    <source>
        <dbReference type="EMBL" id="KAJ3053293.1"/>
    </source>
</evidence>
<dbReference type="InterPro" id="IPR011057">
    <property type="entry name" value="Mss4-like_sf"/>
</dbReference>
<evidence type="ECO:0000256" key="3">
    <source>
        <dbReference type="ARBA" id="ARBA00022833"/>
    </source>
</evidence>
<feature type="domain" description="CENP-V/GFA" evidence="4">
    <location>
        <begin position="9"/>
        <end position="122"/>
    </location>
</feature>
<dbReference type="Pfam" id="PF04828">
    <property type="entry name" value="GFA"/>
    <property type="match status" value="1"/>
</dbReference>
<reference evidence="5" key="1">
    <citation type="submission" date="2020-05" db="EMBL/GenBank/DDBJ databases">
        <title>Phylogenomic resolution of chytrid fungi.</title>
        <authorList>
            <person name="Stajich J.E."/>
            <person name="Amses K."/>
            <person name="Simmons R."/>
            <person name="Seto K."/>
            <person name="Myers J."/>
            <person name="Bonds A."/>
            <person name="Quandt C.A."/>
            <person name="Barry K."/>
            <person name="Liu P."/>
            <person name="Grigoriev I."/>
            <person name="Longcore J.E."/>
            <person name="James T.Y."/>
        </authorList>
    </citation>
    <scope>NUCLEOTIDE SEQUENCE</scope>
    <source>
        <strain evidence="5">JEL0318</strain>
    </source>
</reference>
<gene>
    <name evidence="5" type="ORF">HK097_004624</name>
</gene>
<name>A0AAD5SHB5_9FUNG</name>
<dbReference type="Proteomes" id="UP001212841">
    <property type="component" value="Unassembled WGS sequence"/>
</dbReference>
<dbReference type="InterPro" id="IPR006913">
    <property type="entry name" value="CENP-V/GFA"/>
</dbReference>
<comment type="similarity">
    <text evidence="1">Belongs to the Gfa family.</text>
</comment>
<keyword evidence="3" id="KW-0862">Zinc</keyword>
<dbReference type="GO" id="GO:0016846">
    <property type="term" value="F:carbon-sulfur lyase activity"/>
    <property type="evidence" value="ECO:0007669"/>
    <property type="project" value="InterPro"/>
</dbReference>
<dbReference type="GO" id="GO:0046872">
    <property type="term" value="F:metal ion binding"/>
    <property type="evidence" value="ECO:0007669"/>
    <property type="project" value="UniProtKB-KW"/>
</dbReference>
<dbReference type="SUPFAM" id="SSF51316">
    <property type="entry name" value="Mss4-like"/>
    <property type="match status" value="1"/>
</dbReference>
<dbReference type="EMBL" id="JADGJD010000220">
    <property type="protein sequence ID" value="KAJ3053293.1"/>
    <property type="molecule type" value="Genomic_DNA"/>
</dbReference>
<evidence type="ECO:0000256" key="2">
    <source>
        <dbReference type="ARBA" id="ARBA00022723"/>
    </source>
</evidence>
<evidence type="ECO:0000259" key="4">
    <source>
        <dbReference type="Pfam" id="PF04828"/>
    </source>
</evidence>
<protein>
    <recommendedName>
        <fullName evidence="4">CENP-V/GFA domain-containing protein</fullName>
    </recommendedName>
</protein>
<sequence>MASNTVPPLTGGCHCKANRFTISTSDPTAFASMPRFRQMIEETGKKIPIAAEVNSDVEGALPFEATVSHSRTEYASSANTFRTFCPTCGTRLTNHMGGTGRVAVYVGALDHPDRVVPSMAVHGQDAVKGFTRPDLHVPMLVKGKDGMELAKE</sequence>
<accession>A0AAD5SHB5</accession>
<keyword evidence="6" id="KW-1185">Reference proteome</keyword>